<dbReference type="PANTHER" id="PTHR42716">
    <property type="entry name" value="L-ASPARTATE OXIDASE"/>
    <property type="match status" value="1"/>
</dbReference>
<name>A0A382KFL0_9ZZZZ</name>
<dbReference type="GO" id="GO:0009435">
    <property type="term" value="P:NAD+ biosynthetic process"/>
    <property type="evidence" value="ECO:0007669"/>
    <property type="project" value="InterPro"/>
</dbReference>
<dbReference type="GO" id="GO:0008734">
    <property type="term" value="F:L-aspartate oxidase activity"/>
    <property type="evidence" value="ECO:0007669"/>
    <property type="project" value="InterPro"/>
</dbReference>
<evidence type="ECO:0000313" key="1">
    <source>
        <dbReference type="EMBL" id="SVC23009.1"/>
    </source>
</evidence>
<dbReference type="EMBL" id="UINC01080244">
    <property type="protein sequence ID" value="SVC23009.1"/>
    <property type="molecule type" value="Genomic_DNA"/>
</dbReference>
<organism evidence="1">
    <name type="scientific">marine metagenome</name>
    <dbReference type="NCBI Taxonomy" id="408172"/>
    <lineage>
        <taxon>unclassified sequences</taxon>
        <taxon>metagenomes</taxon>
        <taxon>ecological metagenomes</taxon>
    </lineage>
</organism>
<reference evidence="1" key="1">
    <citation type="submission" date="2018-05" db="EMBL/GenBank/DDBJ databases">
        <authorList>
            <person name="Lanie J.A."/>
            <person name="Ng W.-L."/>
            <person name="Kazmierczak K.M."/>
            <person name="Andrzejewski T.M."/>
            <person name="Davidsen T.M."/>
            <person name="Wayne K.J."/>
            <person name="Tettelin H."/>
            <person name="Glass J.I."/>
            <person name="Rusch D."/>
            <person name="Podicherti R."/>
            <person name="Tsui H.-C.T."/>
            <person name="Winkler M.E."/>
        </authorList>
    </citation>
    <scope>NUCLEOTIDE SEQUENCE</scope>
</reference>
<feature type="non-terminal residue" evidence="1">
    <location>
        <position position="1"/>
    </location>
</feature>
<dbReference type="Pfam" id="PF12831">
    <property type="entry name" value="FAD_oxidored"/>
    <property type="match status" value="1"/>
</dbReference>
<evidence type="ECO:0008006" key="2">
    <source>
        <dbReference type="Google" id="ProtNLM"/>
    </source>
</evidence>
<accession>A0A382KFL0</accession>
<protein>
    <recommendedName>
        <fullName evidence="2">FAD dependent oxidoreductase domain-containing protein</fullName>
    </recommendedName>
</protein>
<dbReference type="PANTHER" id="PTHR42716:SF1">
    <property type="entry name" value="SLL0471 PROTEIN"/>
    <property type="match status" value="1"/>
</dbReference>
<dbReference type="AlphaFoldDB" id="A0A382KFL0"/>
<gene>
    <name evidence="1" type="ORF">METZ01_LOCUS275863</name>
</gene>
<proteinExistence type="predicted"/>
<dbReference type="InterPro" id="IPR005288">
    <property type="entry name" value="NadB"/>
</dbReference>
<sequence length="344" mass="37328">TEQPFTLTLTYGERELTYKVFEVVPDLPGAFWTYRRILSAGCFEPGEIAGDLAMINWPGNDFKGGDLIAATHQERQLLIQQAKELSLGFLYWLQTEVPRDDGSGHGYPELRLRPHVLGTDDGMSMAPYIRESRRIVARTTVRQQDVSADYRPGARAADCTDSVGVGWYPIDIHGAPGDVVATGPTRPFQIPLGALIPRDGPANLLAACKNIGTTHMTSGCYRLHPIEWNIGEAAGALAAFCIGEGCGAAAVHEQEQLLRRFQTRLVEAGVPLYWFTDVPIGHAAFAATQRLAVGGIWQGGDEDLLFRPDEVLDDAQRARLSKKAGADVLSADAMSRADAALALA</sequence>